<accession>A0A7C3HW38</accession>
<dbReference type="InterPro" id="IPR002734">
    <property type="entry name" value="RibDG_C"/>
</dbReference>
<dbReference type="EMBL" id="DSVL01000103">
    <property type="protein sequence ID" value="HFH28539.1"/>
    <property type="molecule type" value="Genomic_DNA"/>
</dbReference>
<comment type="pathway">
    <text evidence="1">Cofactor biosynthesis; riboflavin biosynthesis.</text>
</comment>
<dbReference type="InterPro" id="IPR024072">
    <property type="entry name" value="DHFR-like_dom_sf"/>
</dbReference>
<dbReference type="InterPro" id="IPR050765">
    <property type="entry name" value="Riboflavin_Biosynth_HTPR"/>
</dbReference>
<dbReference type="PANTHER" id="PTHR38011:SF7">
    <property type="entry name" value="2,5-DIAMINO-6-RIBOSYLAMINO-4(3H)-PYRIMIDINONE 5'-PHOSPHATE REDUCTASE"/>
    <property type="match status" value="1"/>
</dbReference>
<keyword evidence="2" id="KW-0521">NADP</keyword>
<dbReference type="InterPro" id="IPR011549">
    <property type="entry name" value="RibD_C"/>
</dbReference>
<dbReference type="GO" id="GO:0009231">
    <property type="term" value="P:riboflavin biosynthetic process"/>
    <property type="evidence" value="ECO:0007669"/>
    <property type="project" value="UniProtKB-UniPathway"/>
</dbReference>
<gene>
    <name evidence="5" type="ORF">ENS59_03375</name>
</gene>
<dbReference type="AlphaFoldDB" id="A0A7C3HW38"/>
<evidence type="ECO:0000256" key="2">
    <source>
        <dbReference type="ARBA" id="ARBA00022857"/>
    </source>
</evidence>
<dbReference type="Pfam" id="PF01872">
    <property type="entry name" value="RibD_C"/>
    <property type="match status" value="1"/>
</dbReference>
<dbReference type="GO" id="GO:0050661">
    <property type="term" value="F:NADP binding"/>
    <property type="evidence" value="ECO:0007669"/>
    <property type="project" value="InterPro"/>
</dbReference>
<dbReference type="NCBIfam" id="TIGR00227">
    <property type="entry name" value="ribD_Cterm"/>
    <property type="match status" value="1"/>
</dbReference>
<dbReference type="SUPFAM" id="SSF53597">
    <property type="entry name" value="Dihydrofolate reductase-like"/>
    <property type="match status" value="1"/>
</dbReference>
<organism evidence="5">
    <name type="scientific">Gracilinema caldarium</name>
    <dbReference type="NCBI Taxonomy" id="215591"/>
    <lineage>
        <taxon>Bacteria</taxon>
        <taxon>Pseudomonadati</taxon>
        <taxon>Spirochaetota</taxon>
        <taxon>Spirochaetia</taxon>
        <taxon>Spirochaetales</taxon>
        <taxon>Breznakiellaceae</taxon>
        <taxon>Gracilinema</taxon>
    </lineage>
</organism>
<evidence type="ECO:0000256" key="3">
    <source>
        <dbReference type="ARBA" id="ARBA00023002"/>
    </source>
</evidence>
<dbReference type="Gene3D" id="3.40.430.10">
    <property type="entry name" value="Dihydrofolate Reductase, subunit A"/>
    <property type="match status" value="1"/>
</dbReference>
<dbReference type="GO" id="GO:0008703">
    <property type="term" value="F:5-amino-6-(5-phosphoribosylamino)uracil reductase activity"/>
    <property type="evidence" value="ECO:0007669"/>
    <property type="project" value="InterPro"/>
</dbReference>
<feature type="domain" description="Bacterial bifunctional deaminase-reductase C-terminal" evidence="4">
    <location>
        <begin position="24"/>
        <end position="255"/>
    </location>
</feature>
<dbReference type="PANTHER" id="PTHR38011">
    <property type="entry name" value="DIHYDROFOLATE REDUCTASE FAMILY PROTEIN (AFU_ORTHOLOGUE AFUA_8G06820)"/>
    <property type="match status" value="1"/>
</dbReference>
<evidence type="ECO:0000313" key="5">
    <source>
        <dbReference type="EMBL" id="HFH28539.1"/>
    </source>
</evidence>
<comment type="caution">
    <text evidence="5">The sequence shown here is derived from an EMBL/GenBank/DDBJ whole genome shotgun (WGS) entry which is preliminary data.</text>
</comment>
<reference evidence="5" key="1">
    <citation type="journal article" date="2020" name="mSystems">
        <title>Genome- and Community-Level Interaction Insights into Carbon Utilization and Element Cycling Functions of Hydrothermarchaeota in Hydrothermal Sediment.</title>
        <authorList>
            <person name="Zhou Z."/>
            <person name="Liu Y."/>
            <person name="Xu W."/>
            <person name="Pan J."/>
            <person name="Luo Z.H."/>
            <person name="Li M."/>
        </authorList>
    </citation>
    <scope>NUCLEOTIDE SEQUENCE [LARGE SCALE GENOMIC DNA]</scope>
    <source>
        <strain evidence="5">SpSt-503</strain>
    </source>
</reference>
<protein>
    <submittedName>
        <fullName evidence="5">RibD family protein</fullName>
    </submittedName>
</protein>
<proteinExistence type="predicted"/>
<name>A0A7C3HW38_9SPIR</name>
<evidence type="ECO:0000256" key="1">
    <source>
        <dbReference type="ARBA" id="ARBA00005104"/>
    </source>
</evidence>
<dbReference type="UniPathway" id="UPA00275"/>
<evidence type="ECO:0000259" key="4">
    <source>
        <dbReference type="Pfam" id="PF01872"/>
    </source>
</evidence>
<sequence>MNHQEADRIFRSLIPSPLPRLSRPYVVLSWAQSADGQIATRTGDSKYLSSPESLQVQQILRRDCDAVMVGIGTVLADDPRLLCRLAPEENPRNRQPLRVILDARFQTPPEASLCKTTREGPVLIIGAETQPSNNAENEAQRKDEETRIQKLLALGLEVIRVPIEKDSVPSRLKLDLRTVLDSLYQRGIKSLFVEGGSAVLTSFLRANLADRVILDISPRFIGQGIPAVRDLGVLTLPEARRFRTISVEHWGENVVWVMDT</sequence>
<keyword evidence="3" id="KW-0560">Oxidoreductase</keyword>